<feature type="compositionally biased region" description="Basic and acidic residues" evidence="1">
    <location>
        <begin position="43"/>
        <end position="54"/>
    </location>
</feature>
<feature type="compositionally biased region" description="Low complexity" evidence="1">
    <location>
        <begin position="484"/>
        <end position="509"/>
    </location>
</feature>
<feature type="compositionally biased region" description="Polar residues" evidence="1">
    <location>
        <begin position="333"/>
        <end position="354"/>
    </location>
</feature>
<dbReference type="InterPro" id="IPR045342">
    <property type="entry name" value="Etd1"/>
</dbReference>
<feature type="compositionally biased region" description="Pro residues" evidence="1">
    <location>
        <begin position="623"/>
        <end position="635"/>
    </location>
</feature>
<feature type="compositionally biased region" description="Basic residues" evidence="1">
    <location>
        <begin position="214"/>
        <end position="224"/>
    </location>
</feature>
<reference evidence="2 3" key="1">
    <citation type="journal article" date="2021" name="Environ. Microbiol.">
        <title>Gene family expansions and transcriptome signatures uncover fungal adaptations to wood decay.</title>
        <authorList>
            <person name="Hage H."/>
            <person name="Miyauchi S."/>
            <person name="Viragh M."/>
            <person name="Drula E."/>
            <person name="Min B."/>
            <person name="Chaduli D."/>
            <person name="Navarro D."/>
            <person name="Favel A."/>
            <person name="Norest M."/>
            <person name="Lesage-Meessen L."/>
            <person name="Balint B."/>
            <person name="Merenyi Z."/>
            <person name="de Eugenio L."/>
            <person name="Morin E."/>
            <person name="Martinez A.T."/>
            <person name="Baldrian P."/>
            <person name="Stursova M."/>
            <person name="Martinez M.J."/>
            <person name="Novotny C."/>
            <person name="Magnuson J.K."/>
            <person name="Spatafora J.W."/>
            <person name="Maurice S."/>
            <person name="Pangilinan J."/>
            <person name="Andreopoulos W."/>
            <person name="LaButti K."/>
            <person name="Hundley H."/>
            <person name="Na H."/>
            <person name="Kuo A."/>
            <person name="Barry K."/>
            <person name="Lipzen A."/>
            <person name="Henrissat B."/>
            <person name="Riley R."/>
            <person name="Ahrendt S."/>
            <person name="Nagy L.G."/>
            <person name="Grigoriev I.V."/>
            <person name="Martin F."/>
            <person name="Rosso M.N."/>
        </authorList>
    </citation>
    <scope>NUCLEOTIDE SEQUENCE [LARGE SCALE GENOMIC DNA]</scope>
    <source>
        <strain evidence="2 3">CIRM-BRFM 1785</strain>
    </source>
</reference>
<feature type="compositionally biased region" description="Basic and acidic residues" evidence="1">
    <location>
        <begin position="636"/>
        <end position="647"/>
    </location>
</feature>
<evidence type="ECO:0000313" key="3">
    <source>
        <dbReference type="Proteomes" id="UP000814176"/>
    </source>
</evidence>
<feature type="compositionally biased region" description="Low complexity" evidence="1">
    <location>
        <begin position="444"/>
        <end position="468"/>
    </location>
</feature>
<organism evidence="2 3">
    <name type="scientific">Rhodofomes roseus</name>
    <dbReference type="NCBI Taxonomy" id="34475"/>
    <lineage>
        <taxon>Eukaryota</taxon>
        <taxon>Fungi</taxon>
        <taxon>Dikarya</taxon>
        <taxon>Basidiomycota</taxon>
        <taxon>Agaricomycotina</taxon>
        <taxon>Agaricomycetes</taxon>
        <taxon>Polyporales</taxon>
        <taxon>Rhodofomes</taxon>
    </lineage>
</organism>
<gene>
    <name evidence="2" type="ORF">C8Q71DRAFT_792797</name>
</gene>
<feature type="region of interest" description="Disordered" evidence="1">
    <location>
        <begin position="1029"/>
        <end position="1331"/>
    </location>
</feature>
<feature type="compositionally biased region" description="Basic and acidic residues" evidence="1">
    <location>
        <begin position="510"/>
        <end position="526"/>
    </location>
</feature>
<feature type="region of interest" description="Disordered" evidence="1">
    <location>
        <begin position="1370"/>
        <end position="1389"/>
    </location>
</feature>
<feature type="compositionally biased region" description="Polar residues" evidence="1">
    <location>
        <begin position="1055"/>
        <end position="1068"/>
    </location>
</feature>
<feature type="compositionally biased region" description="Basic and acidic residues" evidence="1">
    <location>
        <begin position="1083"/>
        <end position="1092"/>
    </location>
</feature>
<feature type="region of interest" description="Disordered" evidence="1">
    <location>
        <begin position="858"/>
        <end position="883"/>
    </location>
</feature>
<feature type="region of interest" description="Disordered" evidence="1">
    <location>
        <begin position="201"/>
        <end position="734"/>
    </location>
</feature>
<feature type="compositionally biased region" description="Pro residues" evidence="1">
    <location>
        <begin position="859"/>
        <end position="869"/>
    </location>
</feature>
<evidence type="ECO:0000313" key="2">
    <source>
        <dbReference type="EMBL" id="KAH9828702.1"/>
    </source>
</evidence>
<feature type="compositionally biased region" description="Low complexity" evidence="1">
    <location>
        <begin position="695"/>
        <end position="704"/>
    </location>
</feature>
<feature type="compositionally biased region" description="Low complexity" evidence="1">
    <location>
        <begin position="162"/>
        <end position="171"/>
    </location>
</feature>
<feature type="compositionally biased region" description="Polar residues" evidence="1">
    <location>
        <begin position="411"/>
        <end position="429"/>
    </location>
</feature>
<dbReference type="EMBL" id="JADCUA010000049">
    <property type="protein sequence ID" value="KAH9828702.1"/>
    <property type="molecule type" value="Genomic_DNA"/>
</dbReference>
<name>A0ABQ8JX99_9APHY</name>
<feature type="compositionally biased region" description="Basic and acidic residues" evidence="1">
    <location>
        <begin position="314"/>
        <end position="332"/>
    </location>
</feature>
<feature type="region of interest" description="Disordered" evidence="1">
    <location>
        <begin position="1"/>
        <end position="179"/>
    </location>
</feature>
<keyword evidence="3" id="KW-1185">Reference proteome</keyword>
<feature type="compositionally biased region" description="Low complexity" evidence="1">
    <location>
        <begin position="660"/>
        <end position="670"/>
    </location>
</feature>
<evidence type="ECO:0000256" key="1">
    <source>
        <dbReference type="SAM" id="MobiDB-lite"/>
    </source>
</evidence>
<feature type="compositionally biased region" description="Low complexity" evidence="1">
    <location>
        <begin position="1033"/>
        <end position="1054"/>
    </location>
</feature>
<dbReference type="Proteomes" id="UP000814176">
    <property type="component" value="Unassembled WGS sequence"/>
</dbReference>
<sequence length="1389" mass="148860">MPVPLTQGPEENWDDDFEFNQRNSRGDGALPDGARAEPTTPLSKDRKNTLKRWTEAGPSTPSKRSSEQHENWDDDFRDSTDSPARGRPRVQHAATDEHENWDEDFADGGRSPKGKARWGSSDDEEDDYGFAASEEDRTVTSKTRGVPLHFGEVPPVPPLPSSLPHSPTPSVFSMPVSSNGHRDSMAYSTASHTHLLSTGNSALALLPPSPPIHRERRRLRKKSRPPPNGAPGVYELEELPDDLGQALTQAPTTPEKRASLSLEDLPPEVPPPITPGPSAGSSKTPLLSRIGSVGKKWGAGRKKRASTGPTEVALQEHHSERAREPERGREQVSRPQSVAGSIPSSPPATSQSKGSWFFRGGGGGGPGPPPPAPVTLEHKTSVDRLLAMAGIERTPPTSPRKGKTHSKDLNTDNTGSIRLTDGSTVSSSALFFGTPKRKPSRPMSVQAPQLQPSSSQGSSSGSSWASSRPPVPRHASYGHDLGRRPATPSSRASSKQRSASASVASASVEDVSRSDRSMTVREGRRDRGPHRRRVTDSQGPSETESAEQESIKTKEGSRSFMGGMRRISLGATSKHKRTPSKVPEQQTRKSSGAATIRAEKEPAEDTTPRPPSRVIRTSQDAPLLPPIELQPPSPPRDARRDHLDLSKLFKPHPTLEPSRSHPALSSSRSATPLASRPSAEVVPSMSPIPSPLPSPTKSKLASSPGQVASLGRATQPPKEVENVGSGSVPRRNSLGDLKIPARISQAQVGLRRDLGMVREFAASIEQLKQLQQTYHSLVGEIQSVMYGEQPPGAPSRALTPTLFGLPKPSSRVRSNTNPAPSPVPQSPHELIIVFHSVESKYQISWECAELLIELGSGAPPHPSSAPTPDPASTSAPAILPDGRKSRERAVTLAGDEPKPIIIAPGTVSSPPLASPPNTAQWRASTGRHDLSSRQLLLLRDMLNNTDSSATMDSRLPIPEEDWSSAQVNRTWHWGDPMSSTVTLPSEDSTQVSGLGASAAAAAAKKQKRRSSKLGMRGIRDMLKSLKKSYAENPPTSLSPIPPSTTSVSASTGSSINNMGTESWHQSLVQRRRAKTSTGPESMKSTRERDRHPNSPYATSMSLHRSSPRRPSLASIFRIGQKNKSHAGSNEQSSDDLRSSNPSSATSGGASGLTEEDGEEDWDQVESAFDLERAARMLEKSTATDTTGTATVRGRLRKDKGKSPYLTQRHPHDRDRHGRPITPRSPEASQSSVWSNEPSPHSTSALPPSSILGSPTSRLKQLTSSRKARPPSRGTERTTGPSPSPSSRRQSSGSRQRVPKGGQTGSVRSAPPQVVTDPEAGSGLAELGDSKLAMTPENIRPLLENAREVHARCSECIVELRSLLATSVQLVGSAPSSAPSRATSPLGPHP</sequence>
<comment type="caution">
    <text evidence="2">The sequence shown here is derived from an EMBL/GenBank/DDBJ whole genome shotgun (WGS) entry which is preliminary data.</text>
</comment>
<feature type="compositionally biased region" description="Low complexity" evidence="1">
    <location>
        <begin position="1276"/>
        <end position="1295"/>
    </location>
</feature>
<feature type="compositionally biased region" description="Low complexity" evidence="1">
    <location>
        <begin position="1138"/>
        <end position="1147"/>
    </location>
</feature>
<dbReference type="Pfam" id="PF20162">
    <property type="entry name" value="Etd1"/>
    <property type="match status" value="1"/>
</dbReference>
<proteinExistence type="predicted"/>
<feature type="region of interest" description="Disordered" evidence="1">
    <location>
        <begin position="900"/>
        <end position="923"/>
    </location>
</feature>
<protein>
    <submittedName>
        <fullName evidence="2">Uncharacterized protein</fullName>
    </submittedName>
</protein>
<accession>A0ABQ8JX99</accession>
<feature type="compositionally biased region" description="Basic and acidic residues" evidence="1">
    <location>
        <begin position="597"/>
        <end position="607"/>
    </location>
</feature>
<feature type="compositionally biased region" description="Basic and acidic residues" evidence="1">
    <location>
        <begin position="1169"/>
        <end position="1178"/>
    </location>
</feature>
<feature type="compositionally biased region" description="Polar residues" evidence="1">
    <location>
        <begin position="906"/>
        <end position="923"/>
    </location>
</feature>
<feature type="compositionally biased region" description="Acidic residues" evidence="1">
    <location>
        <begin position="1153"/>
        <end position="1163"/>
    </location>
</feature>
<feature type="compositionally biased region" description="Low complexity" evidence="1">
    <location>
        <begin position="1099"/>
        <end position="1114"/>
    </location>
</feature>
<feature type="compositionally biased region" description="Polar residues" evidence="1">
    <location>
        <begin position="1226"/>
        <end position="1264"/>
    </location>
</feature>
<feature type="compositionally biased region" description="Polar residues" evidence="1">
    <location>
        <begin position="583"/>
        <end position="593"/>
    </location>
</feature>
<feature type="compositionally biased region" description="Low complexity" evidence="1">
    <location>
        <begin position="1372"/>
        <end position="1389"/>
    </location>
</feature>
<dbReference type="RefSeq" id="XP_047772358.1">
    <property type="nucleotide sequence ID" value="XM_047925430.1"/>
</dbReference>
<dbReference type="GeneID" id="72006162"/>